<feature type="domain" description="RNase III" evidence="2">
    <location>
        <begin position="84"/>
        <end position="181"/>
    </location>
</feature>
<evidence type="ECO:0000256" key="1">
    <source>
        <dbReference type="ARBA" id="ARBA00022801"/>
    </source>
</evidence>
<accession>A0A9P1GYC4</accession>
<dbReference type="PANTHER" id="PTHR14950">
    <property type="entry name" value="DICER-RELATED"/>
    <property type="match status" value="1"/>
</dbReference>
<dbReference type="GO" id="GO:0004525">
    <property type="term" value="F:ribonuclease III activity"/>
    <property type="evidence" value="ECO:0007669"/>
    <property type="project" value="InterPro"/>
</dbReference>
<proteinExistence type="predicted"/>
<dbReference type="PROSITE" id="PS50142">
    <property type="entry name" value="RNASE_3_2"/>
    <property type="match status" value="2"/>
</dbReference>
<name>A0A9P1GYC4_9PEZI</name>
<protein>
    <recommendedName>
        <fullName evidence="2">RNase III domain-containing protein</fullName>
    </recommendedName>
</protein>
<reference evidence="3" key="1">
    <citation type="submission" date="2022-11" db="EMBL/GenBank/DDBJ databases">
        <authorList>
            <person name="Scott C."/>
            <person name="Bruce N."/>
        </authorList>
    </citation>
    <scope>NUCLEOTIDE SEQUENCE</scope>
</reference>
<dbReference type="InterPro" id="IPR036389">
    <property type="entry name" value="RNase_III_sf"/>
</dbReference>
<comment type="caution">
    <text evidence="3">The sequence shown here is derived from an EMBL/GenBank/DDBJ whole genome shotgun (WGS) entry which is preliminary data.</text>
</comment>
<keyword evidence="4" id="KW-1185">Reference proteome</keyword>
<dbReference type="GO" id="GO:0005737">
    <property type="term" value="C:cytoplasm"/>
    <property type="evidence" value="ECO:0007669"/>
    <property type="project" value="TreeGrafter"/>
</dbReference>
<evidence type="ECO:0000259" key="2">
    <source>
        <dbReference type="PROSITE" id="PS50142"/>
    </source>
</evidence>
<evidence type="ECO:0000313" key="3">
    <source>
        <dbReference type="EMBL" id="CAI4212567.1"/>
    </source>
</evidence>
<dbReference type="Pfam" id="PF00636">
    <property type="entry name" value="Ribonuclease_3"/>
    <property type="match status" value="1"/>
</dbReference>
<dbReference type="GO" id="GO:0005634">
    <property type="term" value="C:nucleus"/>
    <property type="evidence" value="ECO:0007669"/>
    <property type="project" value="TreeGrafter"/>
</dbReference>
<evidence type="ECO:0000313" key="4">
    <source>
        <dbReference type="Proteomes" id="UP000838763"/>
    </source>
</evidence>
<dbReference type="GO" id="GO:0030422">
    <property type="term" value="P:siRNA processing"/>
    <property type="evidence" value="ECO:0007669"/>
    <property type="project" value="TreeGrafter"/>
</dbReference>
<gene>
    <name evidence="3" type="ORF">PPNO1_LOCUS2325</name>
</gene>
<sequence>MLDDFEDDDKPVVCYVIMQPLQVSALPVTVVSMAFAFPALMHRIDSVLIALEAGSKLGLQIWPDLALEAVTKDSNNSEENGEEQMATSIALFTQCPDKDEFAYHVERMLLICNKNMFNTAVDMGLQEYVRSKSFNRRTWYPTGLRLLKGKAGLVTDGHALSDKSIADVCEAFIGAAYLSSVKKRPGKGGTWEPNFDMAVKAVTAVVKNKRHKMEQWSDYYAAYTMPDWQAAEPTPTQVEGAKMVGAKVGYEFRYPALLRSAFKHPSYPYEKIPNYQRLEFLGDAMLDMVCVDFCLGGSRRRIRSG</sequence>
<dbReference type="PANTHER" id="PTHR14950:SF62">
    <property type="entry name" value="DICER-LIKE PROTEIN 1"/>
    <property type="match status" value="1"/>
</dbReference>
<dbReference type="PROSITE" id="PS00517">
    <property type="entry name" value="RNASE_3_1"/>
    <property type="match status" value="1"/>
</dbReference>
<dbReference type="Proteomes" id="UP000838763">
    <property type="component" value="Unassembled WGS sequence"/>
</dbReference>
<dbReference type="EMBL" id="CALLCH030000005">
    <property type="protein sequence ID" value="CAI4212567.1"/>
    <property type="molecule type" value="Genomic_DNA"/>
</dbReference>
<dbReference type="CDD" id="cd00593">
    <property type="entry name" value="RIBOc"/>
    <property type="match status" value="2"/>
</dbReference>
<feature type="domain" description="RNase III" evidence="2">
    <location>
        <begin position="241"/>
        <end position="289"/>
    </location>
</feature>
<dbReference type="OrthoDB" id="416741at2759"/>
<keyword evidence="1" id="KW-0378">Hydrolase</keyword>
<dbReference type="InterPro" id="IPR000999">
    <property type="entry name" value="RNase_III_dom"/>
</dbReference>
<dbReference type="GO" id="GO:0003723">
    <property type="term" value="F:RNA binding"/>
    <property type="evidence" value="ECO:0007669"/>
    <property type="project" value="TreeGrafter"/>
</dbReference>
<dbReference type="SUPFAM" id="SSF69065">
    <property type="entry name" value="RNase III domain-like"/>
    <property type="match status" value="2"/>
</dbReference>
<dbReference type="AlphaFoldDB" id="A0A9P1GYC4"/>
<dbReference type="Gene3D" id="1.10.1520.10">
    <property type="entry name" value="Ribonuclease III domain"/>
    <property type="match status" value="2"/>
</dbReference>
<organism evidence="3 4">
    <name type="scientific">Parascedosporium putredinis</name>
    <dbReference type="NCBI Taxonomy" id="1442378"/>
    <lineage>
        <taxon>Eukaryota</taxon>
        <taxon>Fungi</taxon>
        <taxon>Dikarya</taxon>
        <taxon>Ascomycota</taxon>
        <taxon>Pezizomycotina</taxon>
        <taxon>Sordariomycetes</taxon>
        <taxon>Hypocreomycetidae</taxon>
        <taxon>Microascales</taxon>
        <taxon>Microascaceae</taxon>
        <taxon>Parascedosporium</taxon>
    </lineage>
</organism>